<dbReference type="EMBL" id="JASPKY010000029">
    <property type="protein sequence ID" value="KAK9751370.1"/>
    <property type="molecule type" value="Genomic_DNA"/>
</dbReference>
<dbReference type="Proteomes" id="UP001458880">
    <property type="component" value="Unassembled WGS sequence"/>
</dbReference>
<sequence>MTLCGSEKAVRLGVQPPHPPPLIYGANLLVSEILQLPQTTSLCAFAVFAKAGSRYGPLFSLCAFFEAHLMVGTYGTTGGGNIIGSEKENVI</sequence>
<keyword evidence="2" id="KW-1185">Reference proteome</keyword>
<reference evidence="1 2" key="1">
    <citation type="journal article" date="2024" name="BMC Genomics">
        <title>De novo assembly and annotation of Popillia japonica's genome with initial clues to its potential as an invasive pest.</title>
        <authorList>
            <person name="Cucini C."/>
            <person name="Boschi S."/>
            <person name="Funari R."/>
            <person name="Cardaioli E."/>
            <person name="Iannotti N."/>
            <person name="Marturano G."/>
            <person name="Paoli F."/>
            <person name="Bruttini M."/>
            <person name="Carapelli A."/>
            <person name="Frati F."/>
            <person name="Nardi F."/>
        </authorList>
    </citation>
    <scope>NUCLEOTIDE SEQUENCE [LARGE SCALE GENOMIC DNA]</scope>
    <source>
        <strain evidence="1">DMR45628</strain>
    </source>
</reference>
<protein>
    <submittedName>
        <fullName evidence="1">Uncharacterized protein</fullName>
    </submittedName>
</protein>
<dbReference type="AlphaFoldDB" id="A0AAW1MQ44"/>
<accession>A0AAW1MQ44</accession>
<evidence type="ECO:0000313" key="2">
    <source>
        <dbReference type="Proteomes" id="UP001458880"/>
    </source>
</evidence>
<name>A0AAW1MQ44_POPJA</name>
<organism evidence="1 2">
    <name type="scientific">Popillia japonica</name>
    <name type="common">Japanese beetle</name>
    <dbReference type="NCBI Taxonomy" id="7064"/>
    <lineage>
        <taxon>Eukaryota</taxon>
        <taxon>Metazoa</taxon>
        <taxon>Ecdysozoa</taxon>
        <taxon>Arthropoda</taxon>
        <taxon>Hexapoda</taxon>
        <taxon>Insecta</taxon>
        <taxon>Pterygota</taxon>
        <taxon>Neoptera</taxon>
        <taxon>Endopterygota</taxon>
        <taxon>Coleoptera</taxon>
        <taxon>Polyphaga</taxon>
        <taxon>Scarabaeiformia</taxon>
        <taxon>Scarabaeidae</taxon>
        <taxon>Rutelinae</taxon>
        <taxon>Popillia</taxon>
    </lineage>
</organism>
<comment type="caution">
    <text evidence="1">The sequence shown here is derived from an EMBL/GenBank/DDBJ whole genome shotgun (WGS) entry which is preliminary data.</text>
</comment>
<proteinExistence type="predicted"/>
<gene>
    <name evidence="1" type="ORF">QE152_g5193</name>
</gene>
<evidence type="ECO:0000313" key="1">
    <source>
        <dbReference type="EMBL" id="KAK9751370.1"/>
    </source>
</evidence>